<dbReference type="RefSeq" id="XP_012200461.1">
    <property type="nucleotide sequence ID" value="XM_012345071.1"/>
</dbReference>
<dbReference type="Proteomes" id="UP000030745">
    <property type="component" value="Unassembled WGS sequence"/>
</dbReference>
<dbReference type="GeneID" id="24128170"/>
<organism evidence="2 3">
    <name type="scientific">Saprolegnia parasitica (strain CBS 223.65)</name>
    <dbReference type="NCBI Taxonomy" id="695850"/>
    <lineage>
        <taxon>Eukaryota</taxon>
        <taxon>Sar</taxon>
        <taxon>Stramenopiles</taxon>
        <taxon>Oomycota</taxon>
        <taxon>Saprolegniomycetes</taxon>
        <taxon>Saprolegniales</taxon>
        <taxon>Saprolegniaceae</taxon>
        <taxon>Saprolegnia</taxon>
    </lineage>
</organism>
<dbReference type="VEuPathDB" id="FungiDB:SPRG_05789"/>
<dbReference type="AlphaFoldDB" id="A0A067CEI2"/>
<feature type="transmembrane region" description="Helical" evidence="1">
    <location>
        <begin position="41"/>
        <end position="65"/>
    </location>
</feature>
<evidence type="ECO:0000313" key="2">
    <source>
        <dbReference type="EMBL" id="KDO28918.1"/>
    </source>
</evidence>
<sequence length="176" mass="18822">MTTTTHYLTLSLRSVEMLTALVAVVALCHVFHPAKPPVRKLLVLAGSYTVGTMLVATSAALLLSAGSVVQHASTRWSAWLPRVGAQAKAAVAFASVFLVGTIMLADSSHYRYCHRSANVSCSALEWSMTTLFVLSMLCGVDAVLQYDQLHAAPEDMPLTPCAKPSATMRMEAVTPN</sequence>
<gene>
    <name evidence="2" type="ORF">SPRG_05789</name>
</gene>
<keyword evidence="3" id="KW-1185">Reference proteome</keyword>
<evidence type="ECO:0000256" key="1">
    <source>
        <dbReference type="SAM" id="Phobius"/>
    </source>
</evidence>
<reference evidence="2 3" key="1">
    <citation type="journal article" date="2013" name="PLoS Genet.">
        <title>Distinctive expansion of potential virulence genes in the genome of the oomycete fish pathogen Saprolegnia parasitica.</title>
        <authorList>
            <person name="Jiang R.H."/>
            <person name="de Bruijn I."/>
            <person name="Haas B.J."/>
            <person name="Belmonte R."/>
            <person name="Lobach L."/>
            <person name="Christie J."/>
            <person name="van den Ackerveken G."/>
            <person name="Bottin A."/>
            <person name="Bulone V."/>
            <person name="Diaz-Moreno S.M."/>
            <person name="Dumas B."/>
            <person name="Fan L."/>
            <person name="Gaulin E."/>
            <person name="Govers F."/>
            <person name="Grenville-Briggs L.J."/>
            <person name="Horner N.R."/>
            <person name="Levin J.Z."/>
            <person name="Mammella M."/>
            <person name="Meijer H.J."/>
            <person name="Morris P."/>
            <person name="Nusbaum C."/>
            <person name="Oome S."/>
            <person name="Phillips A.J."/>
            <person name="van Rooyen D."/>
            <person name="Rzeszutek E."/>
            <person name="Saraiva M."/>
            <person name="Secombes C.J."/>
            <person name="Seidl M.F."/>
            <person name="Snel B."/>
            <person name="Stassen J.H."/>
            <person name="Sykes S."/>
            <person name="Tripathy S."/>
            <person name="van den Berg H."/>
            <person name="Vega-Arreguin J.C."/>
            <person name="Wawra S."/>
            <person name="Young S.K."/>
            <person name="Zeng Q."/>
            <person name="Dieguez-Uribeondo J."/>
            <person name="Russ C."/>
            <person name="Tyler B.M."/>
            <person name="van West P."/>
        </authorList>
    </citation>
    <scope>NUCLEOTIDE SEQUENCE [LARGE SCALE GENOMIC DNA]</scope>
    <source>
        <strain evidence="2 3">CBS 223.65</strain>
    </source>
</reference>
<dbReference type="OrthoDB" id="78017at2759"/>
<dbReference type="KEGG" id="spar:SPRG_05789"/>
<feature type="transmembrane region" description="Helical" evidence="1">
    <location>
        <begin position="85"/>
        <end position="105"/>
    </location>
</feature>
<dbReference type="EMBL" id="KK583209">
    <property type="protein sequence ID" value="KDO28918.1"/>
    <property type="molecule type" value="Genomic_DNA"/>
</dbReference>
<keyword evidence="1" id="KW-0472">Membrane</keyword>
<proteinExistence type="predicted"/>
<keyword evidence="1" id="KW-1133">Transmembrane helix</keyword>
<evidence type="ECO:0000313" key="3">
    <source>
        <dbReference type="Proteomes" id="UP000030745"/>
    </source>
</evidence>
<protein>
    <submittedName>
        <fullName evidence="2">Uncharacterized protein</fullName>
    </submittedName>
</protein>
<accession>A0A067CEI2</accession>
<dbReference type="OMA" id="SATMRME"/>
<keyword evidence="1" id="KW-0812">Transmembrane</keyword>
<name>A0A067CEI2_SAPPC</name>
<feature type="transmembrane region" description="Helical" evidence="1">
    <location>
        <begin position="17"/>
        <end position="34"/>
    </location>
</feature>